<feature type="non-terminal residue" evidence="1">
    <location>
        <position position="1"/>
    </location>
</feature>
<gene>
    <name evidence="1" type="ORF">SMN809_LOCUS48125</name>
</gene>
<reference evidence="1" key="1">
    <citation type="submission" date="2021-02" db="EMBL/GenBank/DDBJ databases">
        <authorList>
            <person name="Nowell W R."/>
        </authorList>
    </citation>
    <scope>NUCLEOTIDE SEQUENCE</scope>
</reference>
<dbReference type="SUPFAM" id="SSF48452">
    <property type="entry name" value="TPR-like"/>
    <property type="match status" value="1"/>
</dbReference>
<evidence type="ECO:0000313" key="2">
    <source>
        <dbReference type="Proteomes" id="UP000676336"/>
    </source>
</evidence>
<evidence type="ECO:0000313" key="1">
    <source>
        <dbReference type="EMBL" id="CAF4823037.1"/>
    </source>
</evidence>
<protein>
    <recommendedName>
        <fullName evidence="3">Tetratricopeptide repeat protein</fullName>
    </recommendedName>
</protein>
<dbReference type="EMBL" id="CAJOBI010153952">
    <property type="protein sequence ID" value="CAF4823037.1"/>
    <property type="molecule type" value="Genomic_DNA"/>
</dbReference>
<dbReference type="Proteomes" id="UP000676336">
    <property type="component" value="Unassembled WGS sequence"/>
</dbReference>
<dbReference type="Pfam" id="PF13424">
    <property type="entry name" value="TPR_12"/>
    <property type="match status" value="1"/>
</dbReference>
<sequence>YNEAEEELQTCLQIYKLCLPPNSFHYLVTKASLGLIYKQKGDYEQALMLFQDVSESLG</sequence>
<evidence type="ECO:0008006" key="3">
    <source>
        <dbReference type="Google" id="ProtNLM"/>
    </source>
</evidence>
<dbReference type="InterPro" id="IPR011990">
    <property type="entry name" value="TPR-like_helical_dom_sf"/>
</dbReference>
<accession>A0A8S3BFR9</accession>
<proteinExistence type="predicted"/>
<comment type="caution">
    <text evidence="1">The sequence shown here is derived from an EMBL/GenBank/DDBJ whole genome shotgun (WGS) entry which is preliminary data.</text>
</comment>
<dbReference type="AlphaFoldDB" id="A0A8S3BFR9"/>
<name>A0A8S3BFR9_9BILA</name>
<feature type="non-terminal residue" evidence="1">
    <location>
        <position position="58"/>
    </location>
</feature>
<dbReference type="Gene3D" id="1.25.40.10">
    <property type="entry name" value="Tetratricopeptide repeat domain"/>
    <property type="match status" value="1"/>
</dbReference>
<organism evidence="1 2">
    <name type="scientific">Rotaria magnacalcarata</name>
    <dbReference type="NCBI Taxonomy" id="392030"/>
    <lineage>
        <taxon>Eukaryota</taxon>
        <taxon>Metazoa</taxon>
        <taxon>Spiralia</taxon>
        <taxon>Gnathifera</taxon>
        <taxon>Rotifera</taxon>
        <taxon>Eurotatoria</taxon>
        <taxon>Bdelloidea</taxon>
        <taxon>Philodinida</taxon>
        <taxon>Philodinidae</taxon>
        <taxon>Rotaria</taxon>
    </lineage>
</organism>